<dbReference type="GO" id="GO:0000977">
    <property type="term" value="F:RNA polymerase II transcription regulatory region sequence-specific DNA binding"/>
    <property type="evidence" value="ECO:0007669"/>
    <property type="project" value="TreeGrafter"/>
</dbReference>
<protein>
    <recommendedName>
        <fullName evidence="13">PR domain zinc finger protein 10</fullName>
    </recommendedName>
</protein>
<evidence type="ECO:0000256" key="8">
    <source>
        <dbReference type="SAM" id="MobiDB-lite"/>
    </source>
</evidence>
<feature type="domain" description="C2H2-type" evidence="9">
    <location>
        <begin position="1675"/>
        <end position="1703"/>
    </location>
</feature>
<evidence type="ECO:0000313" key="12">
    <source>
        <dbReference type="Proteomes" id="UP000827092"/>
    </source>
</evidence>
<dbReference type="InterPro" id="IPR001214">
    <property type="entry name" value="SET_dom"/>
</dbReference>
<dbReference type="SMART" id="SM00355">
    <property type="entry name" value="ZnF_C2H2"/>
    <property type="match status" value="24"/>
</dbReference>
<feature type="compositionally biased region" description="Polar residues" evidence="8">
    <location>
        <begin position="1058"/>
        <end position="1095"/>
    </location>
</feature>
<dbReference type="GO" id="GO:0008270">
    <property type="term" value="F:zinc ion binding"/>
    <property type="evidence" value="ECO:0007669"/>
    <property type="project" value="UniProtKB-KW"/>
</dbReference>
<evidence type="ECO:0000256" key="1">
    <source>
        <dbReference type="ARBA" id="ARBA00004123"/>
    </source>
</evidence>
<comment type="subcellular location">
    <subcellularLocation>
        <location evidence="1">Nucleus</location>
    </subcellularLocation>
</comment>
<feature type="domain" description="C2H2-type" evidence="9">
    <location>
        <begin position="1562"/>
        <end position="1589"/>
    </location>
</feature>
<proteinExistence type="predicted"/>
<feature type="compositionally biased region" description="Low complexity" evidence="8">
    <location>
        <begin position="1989"/>
        <end position="2005"/>
    </location>
</feature>
<feature type="domain" description="C2H2-type" evidence="9">
    <location>
        <begin position="1778"/>
        <end position="1806"/>
    </location>
</feature>
<evidence type="ECO:0000256" key="4">
    <source>
        <dbReference type="ARBA" id="ARBA00022771"/>
    </source>
</evidence>
<feature type="domain" description="C2H2-type" evidence="9">
    <location>
        <begin position="1431"/>
        <end position="1458"/>
    </location>
</feature>
<feature type="domain" description="C2H2-type" evidence="9">
    <location>
        <begin position="1384"/>
        <end position="1411"/>
    </location>
</feature>
<sequence>MEQGPQKKRVCFSVEHVNLLCEWENCGIVENDIDIFIDHITTEHLTKLDSNDLHCHWEDCEGFMDNLPEFRRHILLHAFHSKIKCYGANLQDRRKLSSCLLSIQSRNIVPELPEPLICGWDDCTIECESPEYFYRHVNGHAEHDSKSGPSVVLCLWQGCTRTFSDAHKVKDHLRSHTQEKLVACPTCGGMFASRTKFFDHIQRQQVNTDSKTELYACEYCPKKLNSERLLRDHMRHHVNHYKCPFCDMTCPTPSGMANHITYRHSKEKPHSCQYCDYRGKSESDLRKHLESHSNAPTYKCSIENCTYESRSHTCYKAHFRKIHEGKQPVKYSCHLCEKVFSRGNYLSKHLLNHHKFRWPSGHCRFRYCLNEEGVYRLQTVRYESLELSEEMMRKNSDMMDEEEDVDNPTENISNATNYTMDSNSSNCNVPQEHQNNSENISSTTDILKETQAHSSAIEYISQPIEVNHSPSAQITSVPTSSVVSYVEECKNEGSTEILPVIYVPCVDPNGQTISEEPVLIKILDVQGDQTNLYANKNEAVLTETETNQSLTVQGITSNSKAILKRKLMVDVGSFCEVGYVNDGNSIEYQTENFVNHFKNDVEDLSPVVSYGQYNIDPCTSSGTYTQVSLPSYSPVGNVSTSNENHFQGGTDQDASHDQEVFISCGGKRVSIQSISVSQILQDNPNDDTIASNVHSPSGSANVLNLHEDSVDSHHSQVQEPNTDDPMEPVAMSVDNLQHVSIVHHGIPNLNLPILLDRNSIAALISSSRDGSLMLDLSNLPRSLLSSPGQRTLVLPDQSQYLAADLSPMLSNKDILNSMISNPSTSTSQASTSSMLDHSFPLSHKQMLAQKYAAELSDQQLIESMAGPSGASDMIDSNGMSVYSEHPSSMANTSGSQCLPLDVYAIDRGVSLVTSSRDSPESAVDNVEYQSVSNHSSSHHSVQNYVSSSVDLVHSHQLDHSMHCAVDSTVGPKLHQSDDNIVESSDGYNEHLESSDDVLHTTTGGNYHCHIADMNSCDNTSNEAVTSVLSTSSNLEANEALSATNHNFSNNQMDELQSCATVSSATHPDSTRSPVGISENSSSYPLTPVSLANSQDVHSEYSRPRRDLKSNRTWCEDCNGFYEKECPQHRIQLIYDKPVLSRAWASLPAQYLYVNKISVDEEGDPVYGVFAKKSIPKRTQFGPVEGVLVKREDPPSDHFILVLEHEENLALYLDTTDESMSNWMRFVRPADSYKEQNLVLVQQGQSLFFNTTRSINPKSELRVWYSTTYAEKWGLSVLEPSAEEKKALQEQEKDWPCFECNQRFSTSIDLQKHLNQHDEENDALEGPRIRPKVRPRAKLPKKGLVARLRLPCKQEEYKCDICFKSFPRNYSLQRHLIMHTGEKKYKCPICDIKFSHVYNRNRHVRRHKHENGDMQLLKPIRSLFKKRQGAEWVCTHCDLTFDNSNVLNLHTLTHAAEDVAFNEEHPFLEGGIGMDDGFDGSDESKFGSDEPHKCPECTEEFSSRRHLIEHASVHGKIGKQRCIRGIINPLKPYKCNLCYKSFASDERLIRHYLVHGSEDSKPLQCEICYKRFLNNSALACHIKVHSEERKYYECPICKIEFDQIVALKDHVHIHCENGVYNCPNCHKIFDEYNQVRKHIRAFHSERRYPCEKCDKIFPRPDKLKLHMLRHSDHREFLCANCGKQFKRKDKLKEHMKRMHAPDREAKVNAKNSKTSSSKKFVPKVSPTDYHRFIYKCHTCLLGFKRRGMLVNHLAKRHPDIRPESVPELNLPILKTTRDYYCQYCEKVYKSSSKRKAHILKNHPGSELPMSNRRKVQLYNEPFFNDNSLNCSLKGGVPEIPGLPNPTFSQTVGSITTHPHHCNWCHKQYASKAKLLQHQRKKHVDMLALSYVANNTKVEPVCDQGTQVPGQIVIEGITNPLNPEATAVLIDTAKRKIHYVDKETLVVTTHPDGLPTADLLTQAMSELTQNFSEYRTAEFLAARLSHSNPASLVNPSPSTTPLTNPDSPDSPPPVLDTSVVAPLDQIQLNQLLAQYQQQQQLSPQQLAVVVTSVSRAWPTAVSTSLSNYPAR</sequence>
<dbReference type="Gene3D" id="2.170.270.10">
    <property type="entry name" value="SET domain"/>
    <property type="match status" value="1"/>
</dbReference>
<evidence type="ECO:0000256" key="2">
    <source>
        <dbReference type="ARBA" id="ARBA00022723"/>
    </source>
</evidence>
<feature type="domain" description="C2H2-type" evidence="9">
    <location>
        <begin position="1647"/>
        <end position="1674"/>
    </location>
</feature>
<dbReference type="InterPro" id="IPR046341">
    <property type="entry name" value="SET_dom_sf"/>
</dbReference>
<dbReference type="GO" id="GO:0008757">
    <property type="term" value="F:S-adenosylmethionine-dependent methyltransferase activity"/>
    <property type="evidence" value="ECO:0007669"/>
    <property type="project" value="UniProtKB-ARBA"/>
</dbReference>
<dbReference type="Pfam" id="PF00096">
    <property type="entry name" value="zf-C2H2"/>
    <property type="match status" value="5"/>
</dbReference>
<dbReference type="PROSITE" id="PS50157">
    <property type="entry name" value="ZINC_FINGER_C2H2_2"/>
    <property type="match status" value="19"/>
</dbReference>
<dbReference type="InterPro" id="IPR036236">
    <property type="entry name" value="Znf_C2H2_sf"/>
</dbReference>
<evidence type="ECO:0000256" key="6">
    <source>
        <dbReference type="ARBA" id="ARBA00023242"/>
    </source>
</evidence>
<keyword evidence="4 7" id="KW-0863">Zinc-finger</keyword>
<keyword evidence="5" id="KW-0862">Zinc</keyword>
<dbReference type="EMBL" id="JAFNEN010000229">
    <property type="protein sequence ID" value="KAG8188838.1"/>
    <property type="molecule type" value="Genomic_DNA"/>
</dbReference>
<dbReference type="Gene3D" id="3.30.160.60">
    <property type="entry name" value="Classic Zinc Finger"/>
    <property type="match status" value="15"/>
</dbReference>
<feature type="domain" description="C2H2-type" evidence="9">
    <location>
        <begin position="298"/>
        <end position="328"/>
    </location>
</feature>
<evidence type="ECO:0000259" key="10">
    <source>
        <dbReference type="PROSITE" id="PS50280"/>
    </source>
</evidence>
<feature type="domain" description="C2H2-type" evidence="9">
    <location>
        <begin position="241"/>
        <end position="269"/>
    </location>
</feature>
<feature type="domain" description="C2H2-type" evidence="9">
    <location>
        <begin position="1532"/>
        <end position="1559"/>
    </location>
</feature>
<keyword evidence="12" id="KW-1185">Reference proteome</keyword>
<gene>
    <name evidence="11" type="ORF">JTE90_004650</name>
</gene>
<evidence type="ECO:0000256" key="7">
    <source>
        <dbReference type="PROSITE-ProRule" id="PRU00042"/>
    </source>
</evidence>
<dbReference type="SUPFAM" id="SSF57667">
    <property type="entry name" value="beta-beta-alpha zinc fingers"/>
    <property type="match status" value="9"/>
</dbReference>
<dbReference type="GO" id="GO:0008276">
    <property type="term" value="F:protein methyltransferase activity"/>
    <property type="evidence" value="ECO:0007669"/>
    <property type="project" value="UniProtKB-ARBA"/>
</dbReference>
<evidence type="ECO:0000256" key="5">
    <source>
        <dbReference type="ARBA" id="ARBA00022833"/>
    </source>
</evidence>
<reference evidence="11 12" key="1">
    <citation type="journal article" date="2022" name="Nat. Ecol. Evol.">
        <title>A masculinizing supergene underlies an exaggerated male reproductive morph in a spider.</title>
        <authorList>
            <person name="Hendrickx F."/>
            <person name="De Corte Z."/>
            <person name="Sonet G."/>
            <person name="Van Belleghem S.M."/>
            <person name="Kostlbacher S."/>
            <person name="Vangestel C."/>
        </authorList>
    </citation>
    <scope>NUCLEOTIDE SEQUENCE [LARGE SCALE GENOMIC DNA]</scope>
    <source>
        <strain evidence="11">W744_W776</strain>
    </source>
</reference>
<evidence type="ECO:0000256" key="3">
    <source>
        <dbReference type="ARBA" id="ARBA00022737"/>
    </source>
</evidence>
<keyword evidence="3" id="KW-0677">Repeat</keyword>
<dbReference type="Proteomes" id="UP000827092">
    <property type="component" value="Unassembled WGS sequence"/>
</dbReference>
<dbReference type="PROSITE" id="PS00028">
    <property type="entry name" value="ZINC_FINGER_C2H2_1"/>
    <property type="match status" value="18"/>
</dbReference>
<feature type="domain" description="C2H2-type" evidence="9">
    <location>
        <begin position="1356"/>
        <end position="1383"/>
    </location>
</feature>
<evidence type="ECO:0000259" key="9">
    <source>
        <dbReference type="PROSITE" id="PS50157"/>
    </source>
</evidence>
<dbReference type="InterPro" id="IPR013087">
    <property type="entry name" value="Znf_C2H2_type"/>
</dbReference>
<dbReference type="GO" id="GO:0008170">
    <property type="term" value="F:N-methyltransferase activity"/>
    <property type="evidence" value="ECO:0007669"/>
    <property type="project" value="UniProtKB-ARBA"/>
</dbReference>
<comment type="caution">
    <text evidence="11">The sequence shown here is derived from an EMBL/GenBank/DDBJ whole genome shotgun (WGS) entry which is preliminary data.</text>
</comment>
<accession>A0AAV6UYB9</accession>
<keyword evidence="6" id="KW-0539">Nucleus</keyword>
<feature type="domain" description="C2H2-type" evidence="9">
    <location>
        <begin position="215"/>
        <end position="242"/>
    </location>
</feature>
<evidence type="ECO:0008006" key="13">
    <source>
        <dbReference type="Google" id="ProtNLM"/>
    </source>
</evidence>
<evidence type="ECO:0000313" key="11">
    <source>
        <dbReference type="EMBL" id="KAG8188838.1"/>
    </source>
</evidence>
<dbReference type="GO" id="GO:0005634">
    <property type="term" value="C:nucleus"/>
    <property type="evidence" value="ECO:0007669"/>
    <property type="project" value="TreeGrafter"/>
</dbReference>
<feature type="domain" description="C2H2-type" evidence="9">
    <location>
        <begin position="1294"/>
        <end position="1321"/>
    </location>
</feature>
<name>A0AAV6UYB9_9ARAC</name>
<dbReference type="PANTHER" id="PTHR24381:SF393">
    <property type="entry name" value="CHROMATIN-LINKED ADAPTOR FOR MSL PROTEINS, ISOFORM B"/>
    <property type="match status" value="1"/>
</dbReference>
<feature type="region of interest" description="Disordered" evidence="8">
    <location>
        <begin position="1986"/>
        <end position="2014"/>
    </location>
</feature>
<dbReference type="Pfam" id="PF21549">
    <property type="entry name" value="PRDM2_PR"/>
    <property type="match status" value="1"/>
</dbReference>
<feature type="domain" description="C2H2-type" evidence="9">
    <location>
        <begin position="1591"/>
        <end position="1613"/>
    </location>
</feature>
<feature type="domain" description="C2H2-type" evidence="9">
    <location>
        <begin position="1491"/>
        <end position="1513"/>
    </location>
</feature>
<feature type="domain" description="C2H2-type" evidence="9">
    <location>
        <begin position="331"/>
        <end position="359"/>
    </location>
</feature>
<dbReference type="PROSITE" id="PS50280">
    <property type="entry name" value="SET"/>
    <property type="match status" value="1"/>
</dbReference>
<feature type="domain" description="SET" evidence="10">
    <location>
        <begin position="1149"/>
        <end position="1265"/>
    </location>
</feature>
<feature type="compositionally biased region" description="Basic and acidic residues" evidence="8">
    <location>
        <begin position="1096"/>
        <end position="1105"/>
    </location>
</feature>
<feature type="domain" description="C2H2-type" evidence="9">
    <location>
        <begin position="1619"/>
        <end position="1647"/>
    </location>
</feature>
<keyword evidence="2" id="KW-0479">Metal-binding</keyword>
<feature type="domain" description="C2H2-type" evidence="9">
    <location>
        <begin position="1733"/>
        <end position="1761"/>
    </location>
</feature>
<feature type="domain" description="C2H2-type" evidence="9">
    <location>
        <begin position="1858"/>
        <end position="1881"/>
    </location>
</feature>
<dbReference type="PANTHER" id="PTHR24381">
    <property type="entry name" value="ZINC FINGER PROTEIN"/>
    <property type="match status" value="1"/>
</dbReference>
<dbReference type="GO" id="GO:0000981">
    <property type="term" value="F:DNA-binding transcription factor activity, RNA polymerase II-specific"/>
    <property type="evidence" value="ECO:0007669"/>
    <property type="project" value="TreeGrafter"/>
</dbReference>
<organism evidence="11 12">
    <name type="scientific">Oedothorax gibbosus</name>
    <dbReference type="NCBI Taxonomy" id="931172"/>
    <lineage>
        <taxon>Eukaryota</taxon>
        <taxon>Metazoa</taxon>
        <taxon>Ecdysozoa</taxon>
        <taxon>Arthropoda</taxon>
        <taxon>Chelicerata</taxon>
        <taxon>Arachnida</taxon>
        <taxon>Araneae</taxon>
        <taxon>Araneomorphae</taxon>
        <taxon>Entelegynae</taxon>
        <taxon>Araneoidea</taxon>
        <taxon>Linyphiidae</taxon>
        <taxon>Erigoninae</taxon>
        <taxon>Oedothorax</taxon>
    </lineage>
</organism>
<dbReference type="FunFam" id="3.30.160.60:FF:001316">
    <property type="entry name" value="PR domain zinc finger protein 10"/>
    <property type="match status" value="1"/>
</dbReference>
<feature type="region of interest" description="Disordered" evidence="8">
    <location>
        <begin position="1058"/>
        <end position="1105"/>
    </location>
</feature>
<feature type="domain" description="C2H2-type" evidence="9">
    <location>
        <begin position="152"/>
        <end position="181"/>
    </location>
</feature>